<keyword evidence="5" id="KW-0456">Lyase</keyword>
<comment type="catalytic activity">
    <reaction evidence="6 7">
        <text>5-amino-1-(5-phospho-beta-D-ribosyl)imidazole + hydrogencarbonate + ATP = 5-carboxyamino-1-(5-phospho-D-ribosyl)imidazole + ADP + phosphate + 2 H(+)</text>
        <dbReference type="Rhea" id="RHEA:19317"/>
        <dbReference type="ChEBI" id="CHEBI:15378"/>
        <dbReference type="ChEBI" id="CHEBI:17544"/>
        <dbReference type="ChEBI" id="CHEBI:30616"/>
        <dbReference type="ChEBI" id="CHEBI:43474"/>
        <dbReference type="ChEBI" id="CHEBI:58730"/>
        <dbReference type="ChEBI" id="CHEBI:137981"/>
        <dbReference type="ChEBI" id="CHEBI:456216"/>
        <dbReference type="EC" id="6.3.4.18"/>
    </reaction>
</comment>
<dbReference type="InterPro" id="IPR054350">
    <property type="entry name" value="PurT/PurK_preATP-grasp"/>
</dbReference>
<dbReference type="PANTHER" id="PTHR11609:SF5">
    <property type="entry name" value="PHOSPHORIBOSYLAMINOIMIDAZOLE CARBOXYLASE"/>
    <property type="match status" value="1"/>
</dbReference>
<feature type="binding site" evidence="6">
    <location>
        <position position="187"/>
    </location>
    <ligand>
        <name>ATP</name>
        <dbReference type="ChEBI" id="CHEBI:30616"/>
    </ligand>
</feature>
<dbReference type="Pfam" id="PF22660">
    <property type="entry name" value="RS_preATP-grasp-like"/>
    <property type="match status" value="1"/>
</dbReference>
<feature type="binding site" evidence="6">
    <location>
        <position position="104"/>
    </location>
    <ligand>
        <name>ATP</name>
        <dbReference type="ChEBI" id="CHEBI:30616"/>
    </ligand>
</feature>
<dbReference type="NCBIfam" id="NF004675">
    <property type="entry name" value="PRK06019.1-1"/>
    <property type="match status" value="1"/>
</dbReference>
<dbReference type="Gene3D" id="3.40.50.20">
    <property type="match status" value="1"/>
</dbReference>
<dbReference type="InterPro" id="IPR011054">
    <property type="entry name" value="Rudment_hybrid_motif"/>
</dbReference>
<dbReference type="UniPathway" id="UPA00074">
    <property type="reaction ID" value="UER00942"/>
</dbReference>
<keyword evidence="1 6" id="KW-0547">Nucleotide-binding</keyword>
<dbReference type="InterPro" id="IPR011761">
    <property type="entry name" value="ATP-grasp"/>
</dbReference>
<dbReference type="GO" id="GO:0006189">
    <property type="term" value="P:'de novo' IMP biosynthetic process"/>
    <property type="evidence" value="ECO:0007669"/>
    <property type="project" value="UniProtKB-UniRule"/>
</dbReference>
<keyword evidence="6 7" id="KW-0436">Ligase</keyword>
<dbReference type="PANTHER" id="PTHR11609">
    <property type="entry name" value="PURINE BIOSYNTHESIS PROTEIN 6/7, PUR6/7"/>
    <property type="match status" value="1"/>
</dbReference>
<comment type="subunit">
    <text evidence="6">Homodimer.</text>
</comment>
<dbReference type="SUPFAM" id="SSF56059">
    <property type="entry name" value="Glutathione synthetase ATP-binding domain-like"/>
    <property type="match status" value="1"/>
</dbReference>
<dbReference type="NCBIfam" id="TIGR01161">
    <property type="entry name" value="purK"/>
    <property type="match status" value="1"/>
</dbReference>
<evidence type="ECO:0000259" key="8">
    <source>
        <dbReference type="PROSITE" id="PS50975"/>
    </source>
</evidence>
<feature type="binding site" evidence="6">
    <location>
        <begin position="179"/>
        <end position="182"/>
    </location>
    <ligand>
        <name>ATP</name>
        <dbReference type="ChEBI" id="CHEBI:30616"/>
    </ligand>
</feature>
<dbReference type="GO" id="GO:0004638">
    <property type="term" value="F:phosphoribosylaminoimidazole carboxylase activity"/>
    <property type="evidence" value="ECO:0007669"/>
    <property type="project" value="InterPro"/>
</dbReference>
<comment type="caution">
    <text evidence="6">Lacks conserved residue(s) required for the propagation of feature annotation.</text>
</comment>
<dbReference type="EC" id="6.3.4.18" evidence="6 7"/>
<feature type="domain" description="ATP-grasp" evidence="8">
    <location>
        <begin position="108"/>
        <end position="294"/>
    </location>
</feature>
<dbReference type="GO" id="GO:0046872">
    <property type="term" value="F:metal ion binding"/>
    <property type="evidence" value="ECO:0007669"/>
    <property type="project" value="InterPro"/>
</dbReference>
<evidence type="ECO:0000256" key="3">
    <source>
        <dbReference type="ARBA" id="ARBA00022793"/>
    </source>
</evidence>
<protein>
    <recommendedName>
        <fullName evidence="6 7">N5-carboxyaminoimidazole ribonucleotide synthase</fullName>
        <shortName evidence="6 7">N5-CAIR synthase</shortName>
        <ecNumber evidence="6 7">6.3.4.18</ecNumber>
    </recommendedName>
    <alternativeName>
        <fullName evidence="6 7">5-(carboxyamino)imidazole ribonucleotide synthetase</fullName>
    </alternativeName>
</protein>
<keyword evidence="2 6" id="KW-0658">Purine biosynthesis</keyword>
<dbReference type="Pfam" id="PF02222">
    <property type="entry name" value="ATP-grasp"/>
    <property type="match status" value="1"/>
</dbReference>
<dbReference type="SUPFAM" id="SSF52440">
    <property type="entry name" value="PreATP-grasp domain"/>
    <property type="match status" value="1"/>
</dbReference>
<feature type="binding site" evidence="6">
    <location>
        <begin position="264"/>
        <end position="265"/>
    </location>
    <ligand>
        <name>ATP</name>
        <dbReference type="ChEBI" id="CHEBI:30616"/>
    </ligand>
</feature>
<reference evidence="9" key="1">
    <citation type="journal article" date="2014" name="Genome Biol. Evol.">
        <title>Pangenome evidence for extensive interdomain horizontal transfer affecting lineage core and shell genes in uncultured planktonic thaumarchaeota and euryarchaeota.</title>
        <authorList>
            <person name="Deschamps P."/>
            <person name="Zivanovic Y."/>
            <person name="Moreira D."/>
            <person name="Rodriguez-Valera F."/>
            <person name="Lopez-Garcia P."/>
        </authorList>
    </citation>
    <scope>NUCLEOTIDE SEQUENCE</scope>
</reference>
<organism evidence="9">
    <name type="scientific">uncultured marine thaumarchaeote KM3_87_H02</name>
    <dbReference type="NCBI Taxonomy" id="1456331"/>
    <lineage>
        <taxon>Archaea</taxon>
        <taxon>Nitrososphaerota</taxon>
        <taxon>environmental samples</taxon>
    </lineage>
</organism>
<evidence type="ECO:0000256" key="4">
    <source>
        <dbReference type="ARBA" id="ARBA00022840"/>
    </source>
</evidence>
<dbReference type="InterPro" id="IPR016185">
    <property type="entry name" value="PreATP-grasp_dom_sf"/>
</dbReference>
<accession>A0A075HU40</accession>
<evidence type="ECO:0000256" key="2">
    <source>
        <dbReference type="ARBA" id="ARBA00022755"/>
    </source>
</evidence>
<dbReference type="InterPro" id="IPR013815">
    <property type="entry name" value="ATP_grasp_subdomain_1"/>
</dbReference>
<dbReference type="GO" id="GO:0005524">
    <property type="term" value="F:ATP binding"/>
    <property type="evidence" value="ECO:0007669"/>
    <property type="project" value="UniProtKB-UniRule"/>
</dbReference>
<dbReference type="GO" id="GO:0034028">
    <property type="term" value="F:5-(carboxyamino)imidazole ribonucleotide synthase activity"/>
    <property type="evidence" value="ECO:0007669"/>
    <property type="project" value="UniProtKB-UniRule"/>
</dbReference>
<evidence type="ECO:0000256" key="6">
    <source>
        <dbReference type="HAMAP-Rule" id="MF_01928"/>
    </source>
</evidence>
<name>A0A075HU40_9ARCH</name>
<gene>
    <name evidence="6 7 9" type="primary">purK</name>
</gene>
<dbReference type="InterPro" id="IPR003135">
    <property type="entry name" value="ATP-grasp_carboxylate-amine"/>
</dbReference>
<keyword evidence="3" id="KW-0210">Decarboxylase</keyword>
<dbReference type="PROSITE" id="PS50975">
    <property type="entry name" value="ATP_GRASP"/>
    <property type="match status" value="1"/>
</dbReference>
<sequence length="383" mass="42752">MGKILGIIGGGQLGMMLTEAAKSMPLDISKIIVLDPTENCPASKVGAEQIVADFKDESSIRELAERSDIITYEIESGNSTVLKKLEPTCEINPSPETLRIIQDKLIQKKFLNDNNIPVAKFSEITFRSELESKIEEFGLPILLKTRRDAYDGRGNFKITSVEQISDALNLFEGRSLMVEEFVDFKMEVSVIAARSTTGEIQTYPVVENIHEDNILKMTIAPARISAEISKNAEEIAHKTMEVLHGAGVFGIEMFVTNSNKVLINEIAPRVHNSGHHTLQSSKTSQFEQHLRAILGLKLGSVELLHSTIMYNILGPKDFKGVYKIPTINFDNAFLKMYGKLESKPKRKIGHVNLVDQDEIGIEKLLVNMRKLQENIIIKSDSTE</sequence>
<dbReference type="FunFam" id="3.30.470.20:FF:000037">
    <property type="entry name" value="Phosphoribosylaminoimidazole carboxylase, chloroplastic"/>
    <property type="match status" value="1"/>
</dbReference>
<evidence type="ECO:0000256" key="5">
    <source>
        <dbReference type="ARBA" id="ARBA00023239"/>
    </source>
</evidence>
<keyword evidence="4 6" id="KW-0067">ATP-binding</keyword>
<dbReference type="HAMAP" id="MF_01928">
    <property type="entry name" value="PurK"/>
    <property type="match status" value="1"/>
</dbReference>
<comment type="function">
    <text evidence="6">Catalyzes the ATP-dependent conversion of 5-aminoimidazole ribonucleotide (AIR) and HCO(3)(-) to N5-carboxyaminoimidazole ribonucleotide (N5-CAIR).</text>
</comment>
<comment type="similarity">
    <text evidence="6 7">Belongs to the PurK/PurT family.</text>
</comment>
<dbReference type="NCBIfam" id="NF004679">
    <property type="entry name" value="PRK06019.1-5"/>
    <property type="match status" value="1"/>
</dbReference>
<dbReference type="Pfam" id="PF17769">
    <property type="entry name" value="PurK_C"/>
    <property type="match status" value="1"/>
</dbReference>
<dbReference type="AlphaFoldDB" id="A0A075HU40"/>
<evidence type="ECO:0000256" key="7">
    <source>
        <dbReference type="RuleBase" id="RU361200"/>
    </source>
</evidence>
<dbReference type="Gene3D" id="3.30.1490.20">
    <property type="entry name" value="ATP-grasp fold, A domain"/>
    <property type="match status" value="1"/>
</dbReference>
<comment type="pathway">
    <text evidence="6 7">Purine metabolism; IMP biosynthesis via de novo pathway; 5-amino-1-(5-phospho-D-ribosyl)imidazole-4-carboxylate from 5-amino-1-(5-phospho-D-ribosyl)imidazole (N5-CAIR route): step 1/2.</text>
</comment>
<dbReference type="InterPro" id="IPR005875">
    <property type="entry name" value="PurK"/>
</dbReference>
<dbReference type="Gene3D" id="3.30.470.20">
    <property type="entry name" value="ATP-grasp fold, B domain"/>
    <property type="match status" value="1"/>
</dbReference>
<evidence type="ECO:0000313" key="9">
    <source>
        <dbReference type="EMBL" id="AIF19886.1"/>
    </source>
</evidence>
<proteinExistence type="inferred from homology"/>
<dbReference type="SUPFAM" id="SSF51246">
    <property type="entry name" value="Rudiment single hybrid motif"/>
    <property type="match status" value="1"/>
</dbReference>
<feature type="binding site" evidence="6">
    <location>
        <position position="210"/>
    </location>
    <ligand>
        <name>ATP</name>
        <dbReference type="ChEBI" id="CHEBI:30616"/>
    </ligand>
</feature>
<evidence type="ECO:0000256" key="1">
    <source>
        <dbReference type="ARBA" id="ARBA00022741"/>
    </source>
</evidence>
<comment type="function">
    <text evidence="7">Catalyzes the ATP-dependent conversion of 5-aminoimidazole ribonucleotide (AIR) and HCO(3)- to N5-carboxyaminoimidazole ribonucleotide (N5-CAIR).</text>
</comment>
<feature type="binding site" evidence="6">
    <location>
        <position position="144"/>
    </location>
    <ligand>
        <name>ATP</name>
        <dbReference type="ChEBI" id="CHEBI:30616"/>
    </ligand>
</feature>
<dbReference type="EMBL" id="KF901150">
    <property type="protein sequence ID" value="AIF19886.1"/>
    <property type="molecule type" value="Genomic_DNA"/>
</dbReference>
<dbReference type="InterPro" id="IPR040686">
    <property type="entry name" value="PurK_C"/>
</dbReference>